<evidence type="ECO:0000313" key="2">
    <source>
        <dbReference type="Proteomes" id="UP000724584"/>
    </source>
</evidence>
<name>A0ACB7PGT4_9PEZI</name>
<gene>
    <name evidence="1" type="ORF">F5144DRAFT_172305</name>
</gene>
<organism evidence="1 2">
    <name type="scientific">Chaetomium tenue</name>
    <dbReference type="NCBI Taxonomy" id="1854479"/>
    <lineage>
        <taxon>Eukaryota</taxon>
        <taxon>Fungi</taxon>
        <taxon>Dikarya</taxon>
        <taxon>Ascomycota</taxon>
        <taxon>Pezizomycotina</taxon>
        <taxon>Sordariomycetes</taxon>
        <taxon>Sordariomycetidae</taxon>
        <taxon>Sordariales</taxon>
        <taxon>Chaetomiaceae</taxon>
        <taxon>Chaetomium</taxon>
    </lineage>
</organism>
<comment type="caution">
    <text evidence="1">The sequence shown here is derived from an EMBL/GenBank/DDBJ whole genome shotgun (WGS) entry which is preliminary data.</text>
</comment>
<keyword evidence="2" id="KW-1185">Reference proteome</keyword>
<accession>A0ACB7PGT4</accession>
<protein>
    <submittedName>
        <fullName evidence="1">Uncharacterized protein</fullName>
    </submittedName>
</protein>
<dbReference type="Proteomes" id="UP000724584">
    <property type="component" value="Unassembled WGS sequence"/>
</dbReference>
<proteinExistence type="predicted"/>
<sequence>MPSPRTSPVLEGVLFVSVRITRGAHSPQRSVGNKPHASKDEIAEVWPSVLDGASRKTRALAESRAEDPFLASMDDGGAFGLNQTGQQSLPPLSHRALAGQTDQTDRQNSVLDGRLVFSVSDSSTIFSRTKTGWVDVHTTSPRPGRTLLAT</sequence>
<reference evidence="1 2" key="1">
    <citation type="journal article" date="2021" name="Nat. Commun.">
        <title>Genetic determinants of endophytism in the Arabidopsis root mycobiome.</title>
        <authorList>
            <person name="Mesny F."/>
            <person name="Miyauchi S."/>
            <person name="Thiergart T."/>
            <person name="Pickel B."/>
            <person name="Atanasova L."/>
            <person name="Karlsson M."/>
            <person name="Huettel B."/>
            <person name="Barry K.W."/>
            <person name="Haridas S."/>
            <person name="Chen C."/>
            <person name="Bauer D."/>
            <person name="Andreopoulos W."/>
            <person name="Pangilinan J."/>
            <person name="LaButti K."/>
            <person name="Riley R."/>
            <person name="Lipzen A."/>
            <person name="Clum A."/>
            <person name="Drula E."/>
            <person name="Henrissat B."/>
            <person name="Kohler A."/>
            <person name="Grigoriev I.V."/>
            <person name="Martin F.M."/>
            <person name="Hacquard S."/>
        </authorList>
    </citation>
    <scope>NUCLEOTIDE SEQUENCE [LARGE SCALE GENOMIC DNA]</scope>
    <source>
        <strain evidence="1 2">MPI-SDFR-AT-0079</strain>
    </source>
</reference>
<dbReference type="EMBL" id="JAGIZQ010000003">
    <property type="protein sequence ID" value="KAH6636246.1"/>
    <property type="molecule type" value="Genomic_DNA"/>
</dbReference>
<evidence type="ECO:0000313" key="1">
    <source>
        <dbReference type="EMBL" id="KAH6636246.1"/>
    </source>
</evidence>